<dbReference type="EMBL" id="JAUEPR010000008">
    <property type="protein sequence ID" value="KAK0481923.1"/>
    <property type="molecule type" value="Genomic_DNA"/>
</dbReference>
<gene>
    <name evidence="2" type="ORF">IW261DRAFT_1418874</name>
    <name evidence="3" type="ORF">IW261DRAFT_1418879</name>
    <name evidence="4" type="ORF">IW261DRAFT_1418883</name>
    <name evidence="5" type="ORF">IW261DRAFT_1418888</name>
    <name evidence="6" type="ORF">IW261DRAFT_1418893</name>
</gene>
<accession>A0AA39PEM1</accession>
<protein>
    <submittedName>
        <fullName evidence="6">Uncharacterized protein</fullName>
    </submittedName>
</protein>
<evidence type="ECO:0000313" key="7">
    <source>
        <dbReference type="Proteomes" id="UP001175227"/>
    </source>
</evidence>
<keyword evidence="1" id="KW-1133">Transmembrane helix</keyword>
<dbReference type="EMBL" id="JAUEPR010000008">
    <property type="protein sequence ID" value="KAK0481918.1"/>
    <property type="molecule type" value="Genomic_DNA"/>
</dbReference>
<dbReference type="EMBL" id="JAUEPR010000008">
    <property type="protein sequence ID" value="KAK0481928.1"/>
    <property type="molecule type" value="Genomic_DNA"/>
</dbReference>
<dbReference type="AlphaFoldDB" id="A0AA39PEM1"/>
<evidence type="ECO:0000313" key="3">
    <source>
        <dbReference type="EMBL" id="KAK0481914.1"/>
    </source>
</evidence>
<dbReference type="EMBL" id="JAUEPR010000008">
    <property type="protein sequence ID" value="KAK0481909.1"/>
    <property type="molecule type" value="Genomic_DNA"/>
</dbReference>
<evidence type="ECO:0000313" key="5">
    <source>
        <dbReference type="EMBL" id="KAK0481923.1"/>
    </source>
</evidence>
<evidence type="ECO:0000313" key="2">
    <source>
        <dbReference type="EMBL" id="KAK0481909.1"/>
    </source>
</evidence>
<reference evidence="6" key="1">
    <citation type="submission" date="2023-06" db="EMBL/GenBank/DDBJ databases">
        <authorList>
            <consortium name="Lawrence Berkeley National Laboratory"/>
            <person name="Ahrendt S."/>
            <person name="Sahu N."/>
            <person name="Indic B."/>
            <person name="Wong-Bajracharya J."/>
            <person name="Merenyi Z."/>
            <person name="Ke H.-M."/>
            <person name="Monk M."/>
            <person name="Kocsube S."/>
            <person name="Drula E."/>
            <person name="Lipzen A."/>
            <person name="Balint B."/>
            <person name="Henrissat B."/>
            <person name="Andreopoulos B."/>
            <person name="Martin F.M."/>
            <person name="Harder C.B."/>
            <person name="Rigling D."/>
            <person name="Ford K.L."/>
            <person name="Foster G.D."/>
            <person name="Pangilinan J."/>
            <person name="Papanicolaou A."/>
            <person name="Barry K."/>
            <person name="LaButti K."/>
            <person name="Viragh M."/>
            <person name="Koriabine M."/>
            <person name="Yan M."/>
            <person name="Riley R."/>
            <person name="Champramary S."/>
            <person name="Plett K.L."/>
            <person name="Tsai I.J."/>
            <person name="Slot J."/>
            <person name="Sipos G."/>
            <person name="Plett J."/>
            <person name="Nagy L.G."/>
            <person name="Grigoriev I.V."/>
        </authorList>
    </citation>
    <scope>NUCLEOTIDE SEQUENCE</scope>
    <source>
        <strain evidence="6">ICMP 16352</strain>
    </source>
</reference>
<evidence type="ECO:0000256" key="1">
    <source>
        <dbReference type="SAM" id="Phobius"/>
    </source>
</evidence>
<sequence>MYGNRGGVIPYAKRRHGTTVALDSHVFGIALILSLFITNARQSSSRVFKLFASPDFNQKRYNGRQKNQGRLKTTALNGRFGSFGLEVFNTGSSANYTKFEASFDTPAVPYMLKLLHAEEDDYDVDYQNELNIVGPANSL</sequence>
<keyword evidence="7" id="KW-1185">Reference proteome</keyword>
<evidence type="ECO:0000313" key="6">
    <source>
        <dbReference type="EMBL" id="KAK0481928.1"/>
    </source>
</evidence>
<feature type="transmembrane region" description="Helical" evidence="1">
    <location>
        <begin position="20"/>
        <end position="40"/>
    </location>
</feature>
<name>A0AA39PEM1_9AGAR</name>
<keyword evidence="1" id="KW-0812">Transmembrane</keyword>
<evidence type="ECO:0000313" key="4">
    <source>
        <dbReference type="EMBL" id="KAK0481918.1"/>
    </source>
</evidence>
<proteinExistence type="predicted"/>
<dbReference type="Proteomes" id="UP001175227">
    <property type="component" value="Unassembled WGS sequence"/>
</dbReference>
<dbReference type="EMBL" id="JAUEPR010000008">
    <property type="protein sequence ID" value="KAK0481914.1"/>
    <property type="molecule type" value="Genomic_DNA"/>
</dbReference>
<keyword evidence="1" id="KW-0472">Membrane</keyword>
<comment type="caution">
    <text evidence="6">The sequence shown here is derived from an EMBL/GenBank/DDBJ whole genome shotgun (WGS) entry which is preliminary data.</text>
</comment>
<organism evidence="6 7">
    <name type="scientific">Armillaria novae-zelandiae</name>
    <dbReference type="NCBI Taxonomy" id="153914"/>
    <lineage>
        <taxon>Eukaryota</taxon>
        <taxon>Fungi</taxon>
        <taxon>Dikarya</taxon>
        <taxon>Basidiomycota</taxon>
        <taxon>Agaricomycotina</taxon>
        <taxon>Agaricomycetes</taxon>
        <taxon>Agaricomycetidae</taxon>
        <taxon>Agaricales</taxon>
        <taxon>Marasmiineae</taxon>
        <taxon>Physalacriaceae</taxon>
        <taxon>Armillaria</taxon>
    </lineage>
</organism>